<reference evidence="2 3" key="1">
    <citation type="submission" date="2020-07" db="EMBL/GenBank/DDBJ databases">
        <title>Sequencing the genomes of 1000 actinobacteria strains.</title>
        <authorList>
            <person name="Klenk H.-P."/>
        </authorList>
    </citation>
    <scope>NUCLEOTIDE SEQUENCE [LARGE SCALE GENOMIC DNA]</scope>
    <source>
        <strain evidence="2 3">DSM 23871</strain>
    </source>
</reference>
<evidence type="ECO:0000313" key="2">
    <source>
        <dbReference type="EMBL" id="NYD74210.1"/>
    </source>
</evidence>
<keyword evidence="3" id="KW-1185">Reference proteome</keyword>
<feature type="domain" description="Helicase XPB/Ssl2 N-terminal" evidence="1">
    <location>
        <begin position="367"/>
        <end position="489"/>
    </location>
</feature>
<name>A0A852T0N8_9MICO</name>
<protein>
    <recommendedName>
        <fullName evidence="1">Helicase XPB/Ssl2 N-terminal domain-containing protein</fullName>
    </recommendedName>
</protein>
<evidence type="ECO:0000259" key="1">
    <source>
        <dbReference type="Pfam" id="PF13625"/>
    </source>
</evidence>
<organism evidence="2 3">
    <name type="scientific">Leifsonia soli</name>
    <dbReference type="NCBI Taxonomy" id="582665"/>
    <lineage>
        <taxon>Bacteria</taxon>
        <taxon>Bacillati</taxon>
        <taxon>Actinomycetota</taxon>
        <taxon>Actinomycetes</taxon>
        <taxon>Micrococcales</taxon>
        <taxon>Microbacteriaceae</taxon>
        <taxon>Leifsonia</taxon>
    </lineage>
</organism>
<comment type="caution">
    <text evidence="2">The sequence shown here is derived from an EMBL/GenBank/DDBJ whole genome shotgun (WGS) entry which is preliminary data.</text>
</comment>
<dbReference type="Pfam" id="PF13625">
    <property type="entry name" value="Helicase_C_3"/>
    <property type="match status" value="1"/>
</dbReference>
<dbReference type="Proteomes" id="UP000589620">
    <property type="component" value="Unassembled WGS sequence"/>
</dbReference>
<proteinExistence type="predicted"/>
<dbReference type="RefSeq" id="WP_179456023.1">
    <property type="nucleotide sequence ID" value="NZ_BAAAPX010000001.1"/>
</dbReference>
<evidence type="ECO:0000313" key="3">
    <source>
        <dbReference type="Proteomes" id="UP000589620"/>
    </source>
</evidence>
<sequence length="634" mass="67753">MTTTLALAARLRELDDAALVSALHHRTYRRTGVSDFFDLADALLDADSLQRALAPLDRTHLAALVALGSGGGPLTADELARRLKVEPATTGTTLEAAEAALADLDGLLLVHPADADADADADASADAPAGRVVVYDAVTTHLATWPASGLPSPAELLGTPPPPALAPVPDTESRFTDRLASERAFEAVTAVSELLAELGREGARRLQKGGLALPAVKRLAEALSVDADIVPVVLSAAERAGLAAVDDGMWLPTEAAAAWSHSPTRDRWRALAAAWLDALPADLRTLLALRSRAAWGDSLREHVAWLYPAAVEEAQRRVDAHTRLAEWLGVTAHQAPSSAGTALVEDGPEAATEIMAAQFPSEVDRVYLQHDLTIVSPGPLAPEVEGRLRGIADLESRALASTFRLSATSVDRALTAGETADGIRDFLSTISLTGLPQPIEYLIADAAERHGRVRVHEAERENMRSAVRSADPTVLRSIQVDQSLSSLRLIPTGDGELGSRYPRDVVFWALSDARYPVVAEDADGREVTLRRQRFAHPRAAQEADRDAELVVRLRQAEDDAEEDTGERWLARQLDAAVKARQTVIVEVAMPGGEVVDYLLEPTGVGGGRLRGRDRAADIERTLPLSSIRGVRPAP</sequence>
<dbReference type="InterPro" id="IPR032830">
    <property type="entry name" value="XPB/Ssl2_N"/>
</dbReference>
<dbReference type="AlphaFoldDB" id="A0A852T0N8"/>
<accession>A0A852T0N8</accession>
<dbReference type="EMBL" id="JACCBJ010000001">
    <property type="protein sequence ID" value="NYD74210.1"/>
    <property type="molecule type" value="Genomic_DNA"/>
</dbReference>
<gene>
    <name evidence="2" type="ORF">BJ963_001729</name>
</gene>